<keyword evidence="9 14" id="KW-0067">ATP-binding</keyword>
<keyword evidence="5 14" id="KW-0028">Amino-acid biosynthesis</keyword>
<evidence type="ECO:0000256" key="8">
    <source>
        <dbReference type="ARBA" id="ARBA00022777"/>
    </source>
</evidence>
<evidence type="ECO:0000256" key="7">
    <source>
        <dbReference type="ARBA" id="ARBA00022741"/>
    </source>
</evidence>
<dbReference type="CDD" id="cd00464">
    <property type="entry name" value="SK"/>
    <property type="match status" value="1"/>
</dbReference>
<evidence type="ECO:0000256" key="9">
    <source>
        <dbReference type="ARBA" id="ARBA00022840"/>
    </source>
</evidence>
<keyword evidence="10" id="KW-0520">NAD</keyword>
<keyword evidence="11 14" id="KW-0057">Aromatic amino acid biosynthesis</keyword>
<dbReference type="PANTHER" id="PTHR43622:SF7">
    <property type="entry name" value="3-DEHYDROQUINATE SYNTHASE, CHLOROPLASTIC"/>
    <property type="match status" value="1"/>
</dbReference>
<comment type="subcellular location">
    <subcellularLocation>
        <location evidence="14">Cytoplasm</location>
    </subcellularLocation>
</comment>
<evidence type="ECO:0000256" key="1">
    <source>
        <dbReference type="ARBA" id="ARBA00001911"/>
    </source>
</evidence>
<dbReference type="NCBIfam" id="NF010556">
    <property type="entry name" value="PRK13951.1"/>
    <property type="match status" value="1"/>
</dbReference>
<comment type="cofactor">
    <cofactor evidence="14">
        <name>Mg(2+)</name>
        <dbReference type="ChEBI" id="CHEBI:18420"/>
    </cofactor>
    <text evidence="14">Binds 1 Mg(2+) ion per subunit.</text>
</comment>
<keyword evidence="6 14" id="KW-0808">Transferase</keyword>
<keyword evidence="14" id="KW-0479">Metal-binding</keyword>
<dbReference type="InterPro" id="IPR050071">
    <property type="entry name" value="Dehydroquinate_synthase"/>
</dbReference>
<feature type="domain" description="3-dehydroquinate synthase N-terminal" evidence="15">
    <location>
        <begin position="210"/>
        <end position="316"/>
    </location>
</feature>
<comment type="caution">
    <text evidence="17">The sequence shown here is derived from an EMBL/GenBank/DDBJ whole genome shotgun (WGS) entry which is preliminary data.</text>
</comment>
<comment type="subunit">
    <text evidence="14">Monomer.</text>
</comment>
<evidence type="ECO:0000256" key="12">
    <source>
        <dbReference type="ARBA" id="ARBA00023239"/>
    </source>
</evidence>
<feature type="binding site" evidence="14">
    <location>
        <position position="32"/>
    </location>
    <ligand>
        <name>substrate</name>
    </ligand>
</feature>
<keyword evidence="8 14" id="KW-0418">Kinase</keyword>
<evidence type="ECO:0000313" key="17">
    <source>
        <dbReference type="EMBL" id="KUK80834.1"/>
    </source>
</evidence>
<keyword evidence="14" id="KW-0460">Magnesium</keyword>
<evidence type="ECO:0000256" key="3">
    <source>
        <dbReference type="ARBA" id="ARBA00012154"/>
    </source>
</evidence>
<dbReference type="PATRIC" id="fig|1184387.3.peg.1132"/>
<comment type="cofactor">
    <cofactor evidence="1">
        <name>NAD(+)</name>
        <dbReference type="ChEBI" id="CHEBI:57540"/>
    </cofactor>
</comment>
<sequence>MRVFLIGMMGSGKSTIGRILSSVLDKEFIDMDLEIEKAKGTSISEIFEKEGEEEFRRLEKDLLKKLVHRDEIVVSTGGGIILDKENRQILKGENAVYLRLPPADLYRRVTVKGRPLLKEGKESIFRIWEERRELYEQFPSVETSSQSQWETVAAISMKIASGESRVLNSSSHPVSISPGGFKSIGRMPNAVVSRRVERIFSEWIPSSALSIDDGEEAKGFHTLFQVYEYLMDRGLSRSDVLVGAGGGTVTDLVGFASSTFKRGVPLIQYPTTLLAQVDASIGGKNGLNFKGCKNVVGNFYMPSETIIDPVVTLSMDEGRFEEGLVEAFKIFLITGQYYEKFKKLCGKLKERNLAALSEMLEEAVKQKDRIVSMDIRETGLRKVLNLGHTLGHLYEPLSRVSHGMAVAWGLEREMHYFAGLGVIDEQLYRDVSDTLSEIVGLDFPQLPVEEALRLLRNDKKAVDSESAEIEIPVVKRPGEFEFLKVRLDDLLAVVV</sequence>
<dbReference type="InterPro" id="IPR056179">
    <property type="entry name" value="DHQS_C"/>
</dbReference>
<feature type="binding site" evidence="14">
    <location>
        <begin position="10"/>
        <end position="15"/>
    </location>
    <ligand>
        <name>ATP</name>
        <dbReference type="ChEBI" id="CHEBI:30616"/>
    </ligand>
</feature>
<dbReference type="GO" id="GO:0005737">
    <property type="term" value="C:cytoplasm"/>
    <property type="evidence" value="ECO:0007669"/>
    <property type="project" value="UniProtKB-SubCell"/>
</dbReference>
<comment type="caution">
    <text evidence="14">Lacks conserved residue(s) required for the propagation of feature annotation.</text>
</comment>
<evidence type="ECO:0000256" key="6">
    <source>
        <dbReference type="ARBA" id="ARBA00022679"/>
    </source>
</evidence>
<dbReference type="UniPathway" id="UPA00053">
    <property type="reaction ID" value="UER00088"/>
</dbReference>
<dbReference type="Pfam" id="PF01761">
    <property type="entry name" value="DHQ_synthase"/>
    <property type="match status" value="1"/>
</dbReference>
<feature type="binding site" evidence="14">
    <location>
        <position position="56"/>
    </location>
    <ligand>
        <name>substrate</name>
    </ligand>
</feature>
<evidence type="ECO:0000256" key="10">
    <source>
        <dbReference type="ARBA" id="ARBA00023027"/>
    </source>
</evidence>
<protein>
    <recommendedName>
        <fullName evidence="3 14">Shikimate kinase</fullName>
        <shortName evidence="14">SK</shortName>
        <ecNumber evidence="3 14">2.7.1.71</ecNumber>
    </recommendedName>
</protein>
<dbReference type="PROSITE" id="PS01128">
    <property type="entry name" value="SHIKIMATE_KINASE"/>
    <property type="match status" value="1"/>
</dbReference>
<evidence type="ECO:0000256" key="14">
    <source>
        <dbReference type="HAMAP-Rule" id="MF_00109"/>
    </source>
</evidence>
<evidence type="ECO:0000256" key="11">
    <source>
        <dbReference type="ARBA" id="ARBA00023141"/>
    </source>
</evidence>
<dbReference type="GO" id="GO:0009423">
    <property type="term" value="P:chorismate biosynthetic process"/>
    <property type="evidence" value="ECO:0007669"/>
    <property type="project" value="UniProtKB-UniRule"/>
</dbReference>
<dbReference type="Gene3D" id="1.20.1090.10">
    <property type="entry name" value="Dehydroquinate synthase-like - alpha domain"/>
    <property type="match status" value="1"/>
</dbReference>
<comment type="similarity">
    <text evidence="14">Belongs to the shikimate kinase family.</text>
</comment>
<dbReference type="GO" id="GO:0003856">
    <property type="term" value="F:3-dehydroquinate synthase activity"/>
    <property type="evidence" value="ECO:0007669"/>
    <property type="project" value="TreeGrafter"/>
</dbReference>
<dbReference type="InterPro" id="IPR027417">
    <property type="entry name" value="P-loop_NTPase"/>
</dbReference>
<accession>A0A101HQ75</accession>
<dbReference type="EC" id="2.7.1.71" evidence="3 14"/>
<organism evidence="17 18">
    <name type="scientific">Mesotoga prima</name>
    <dbReference type="NCBI Taxonomy" id="1184387"/>
    <lineage>
        <taxon>Bacteria</taxon>
        <taxon>Thermotogati</taxon>
        <taxon>Thermotogota</taxon>
        <taxon>Thermotogae</taxon>
        <taxon>Kosmotogales</taxon>
        <taxon>Kosmotogaceae</taxon>
        <taxon>Mesotoga</taxon>
    </lineage>
</organism>
<keyword evidence="4 14" id="KW-0963">Cytoplasm</keyword>
<dbReference type="GO" id="GO:0008652">
    <property type="term" value="P:amino acid biosynthetic process"/>
    <property type="evidence" value="ECO:0007669"/>
    <property type="project" value="UniProtKB-KW"/>
</dbReference>
<dbReference type="InterPro" id="IPR031322">
    <property type="entry name" value="Shikimate/glucono_kinase"/>
</dbReference>
<dbReference type="Pfam" id="PF01202">
    <property type="entry name" value="SKI"/>
    <property type="match status" value="1"/>
</dbReference>
<evidence type="ECO:0000259" key="15">
    <source>
        <dbReference type="Pfam" id="PF01761"/>
    </source>
</evidence>
<feature type="binding site" evidence="14">
    <location>
        <position position="14"/>
    </location>
    <ligand>
        <name>Mg(2+)</name>
        <dbReference type="ChEBI" id="CHEBI:18420"/>
    </ligand>
</feature>
<dbReference type="InterPro" id="IPR023000">
    <property type="entry name" value="Shikimate_kinase_CS"/>
</dbReference>
<dbReference type="CDD" id="cd08195">
    <property type="entry name" value="DHQS"/>
    <property type="match status" value="1"/>
</dbReference>
<name>A0A101HQ75_9BACT</name>
<evidence type="ECO:0000259" key="16">
    <source>
        <dbReference type="Pfam" id="PF24621"/>
    </source>
</evidence>
<dbReference type="HAMAP" id="MF_00109">
    <property type="entry name" value="Shikimate_kinase"/>
    <property type="match status" value="1"/>
</dbReference>
<gene>
    <name evidence="14" type="primary">aroK</name>
    <name evidence="17" type="ORF">XD94_0744</name>
</gene>
<dbReference type="GO" id="GO:0009073">
    <property type="term" value="P:aromatic amino acid family biosynthetic process"/>
    <property type="evidence" value="ECO:0007669"/>
    <property type="project" value="UniProtKB-KW"/>
</dbReference>
<dbReference type="Proteomes" id="UP000054092">
    <property type="component" value="Unassembled WGS sequence"/>
</dbReference>
<keyword evidence="12" id="KW-0456">Lyase</keyword>
<evidence type="ECO:0000256" key="5">
    <source>
        <dbReference type="ARBA" id="ARBA00022605"/>
    </source>
</evidence>
<evidence type="ECO:0000256" key="13">
    <source>
        <dbReference type="ARBA" id="ARBA00048567"/>
    </source>
</evidence>
<dbReference type="EMBL" id="LGGP01000106">
    <property type="protein sequence ID" value="KUK80834.1"/>
    <property type="molecule type" value="Genomic_DNA"/>
</dbReference>
<dbReference type="InterPro" id="IPR000623">
    <property type="entry name" value="Shikimate_kinase/TSH1"/>
</dbReference>
<feature type="binding site" evidence="14">
    <location>
        <position position="114"/>
    </location>
    <ligand>
        <name>ATP</name>
        <dbReference type="ChEBI" id="CHEBI:30616"/>
    </ligand>
</feature>
<comment type="pathway">
    <text evidence="2 14">Metabolic intermediate biosynthesis; chorismate biosynthesis; chorismate from D-erythrose 4-phosphate and phosphoenolpyruvate: step 5/7.</text>
</comment>
<comment type="catalytic activity">
    <reaction evidence="13 14">
        <text>shikimate + ATP = 3-phosphoshikimate + ADP + H(+)</text>
        <dbReference type="Rhea" id="RHEA:13121"/>
        <dbReference type="ChEBI" id="CHEBI:15378"/>
        <dbReference type="ChEBI" id="CHEBI:30616"/>
        <dbReference type="ChEBI" id="CHEBI:36208"/>
        <dbReference type="ChEBI" id="CHEBI:145989"/>
        <dbReference type="ChEBI" id="CHEBI:456216"/>
        <dbReference type="EC" id="2.7.1.71"/>
    </reaction>
</comment>
<dbReference type="Gene3D" id="3.40.50.1970">
    <property type="match status" value="1"/>
</dbReference>
<dbReference type="InterPro" id="IPR030960">
    <property type="entry name" value="DHQS/DOIS_N"/>
</dbReference>
<evidence type="ECO:0000313" key="18">
    <source>
        <dbReference type="Proteomes" id="UP000054092"/>
    </source>
</evidence>
<reference evidence="18" key="1">
    <citation type="journal article" date="2015" name="MBio">
        <title>Genome-Resolved Metagenomic Analysis Reveals Roles for Candidate Phyla and Other Microbial Community Members in Biogeochemical Transformations in Oil Reservoirs.</title>
        <authorList>
            <person name="Hu P."/>
            <person name="Tom L."/>
            <person name="Singh A."/>
            <person name="Thomas B.C."/>
            <person name="Baker B.J."/>
            <person name="Piceno Y.M."/>
            <person name="Andersen G.L."/>
            <person name="Banfield J.F."/>
        </authorList>
    </citation>
    <scope>NUCLEOTIDE SEQUENCE [LARGE SCALE GENOMIC DNA]</scope>
</reference>
<proteinExistence type="inferred from homology"/>
<feature type="binding site" evidence="14">
    <location>
        <position position="78"/>
    </location>
    <ligand>
        <name>substrate</name>
    </ligand>
</feature>
<evidence type="ECO:0000256" key="2">
    <source>
        <dbReference type="ARBA" id="ARBA00004842"/>
    </source>
</evidence>
<dbReference type="GO" id="GO:0005524">
    <property type="term" value="F:ATP binding"/>
    <property type="evidence" value="ECO:0007669"/>
    <property type="project" value="UniProtKB-UniRule"/>
</dbReference>
<dbReference type="SUPFAM" id="SSF56796">
    <property type="entry name" value="Dehydroquinate synthase-like"/>
    <property type="match status" value="1"/>
</dbReference>
<dbReference type="SUPFAM" id="SSF52540">
    <property type="entry name" value="P-loop containing nucleoside triphosphate hydrolases"/>
    <property type="match status" value="1"/>
</dbReference>
<dbReference type="GO" id="GO:0000287">
    <property type="term" value="F:magnesium ion binding"/>
    <property type="evidence" value="ECO:0007669"/>
    <property type="project" value="UniProtKB-UniRule"/>
</dbReference>
<feature type="domain" description="3-dehydroquinate synthase C-terminal" evidence="16">
    <location>
        <begin position="323"/>
        <end position="461"/>
    </location>
</feature>
<dbReference type="AlphaFoldDB" id="A0A101HQ75"/>
<dbReference type="PRINTS" id="PR01100">
    <property type="entry name" value="SHIKIMTKNASE"/>
</dbReference>
<dbReference type="GO" id="GO:0004765">
    <property type="term" value="F:shikimate kinase activity"/>
    <property type="evidence" value="ECO:0007669"/>
    <property type="project" value="UniProtKB-UniRule"/>
</dbReference>
<dbReference type="PANTHER" id="PTHR43622">
    <property type="entry name" value="3-DEHYDROQUINATE SYNTHASE"/>
    <property type="match status" value="1"/>
</dbReference>
<dbReference type="Gene3D" id="3.40.50.300">
    <property type="entry name" value="P-loop containing nucleotide triphosphate hydrolases"/>
    <property type="match status" value="1"/>
</dbReference>
<dbReference type="Pfam" id="PF24621">
    <property type="entry name" value="DHQS_C"/>
    <property type="match status" value="1"/>
</dbReference>
<comment type="function">
    <text evidence="14">Catalyzes the specific phosphorylation of the 3-hydroxyl group of shikimic acid using ATP as a cosubstrate.</text>
</comment>
<evidence type="ECO:0000256" key="4">
    <source>
        <dbReference type="ARBA" id="ARBA00022490"/>
    </source>
</evidence>
<feature type="binding site" evidence="14">
    <location>
        <position position="131"/>
    </location>
    <ligand>
        <name>substrate</name>
    </ligand>
</feature>
<keyword evidence="7 14" id="KW-0547">Nucleotide-binding</keyword>